<keyword evidence="4" id="KW-1185">Reference proteome</keyword>
<keyword evidence="1" id="KW-0413">Isomerase</keyword>
<dbReference type="Gene3D" id="3.40.50.2000">
    <property type="entry name" value="Glycogen Phosphorylase B"/>
    <property type="match status" value="2"/>
</dbReference>
<dbReference type="InterPro" id="IPR029767">
    <property type="entry name" value="WecB-like"/>
</dbReference>
<dbReference type="EMBL" id="FQZB01000014">
    <property type="protein sequence ID" value="SHK15458.1"/>
    <property type="molecule type" value="Genomic_DNA"/>
</dbReference>
<dbReference type="OrthoDB" id="9803238at2"/>
<sequence length="354" mass="39931">MKIISIVGARPQFIKAAPVSKALRTKHNELLIHTGQHYDENMSKVFFEELKIPRPDYNLEVGSGSHGKMTGMMLEKLEEIYLKEKPDFVLVYGDTNSTLAGALAASKLLIPVIHVEAGLRSFNKTMPEEQNRILTDHISELLLVPTKDAEKNLTNEGITDSVYNIGDVMYDAVLDFKEIARKKSDLLKKLDIKGDYILTTIHRAENTNDINRLKNIVEALNECGSTVILPIHPRTKKYILEYGLSFNDNIKLIDPVGYIEMLELEMNANKIVSDSGGIQKEAYFMGKPCITMRDETEWVETVEVGWNLIVGTDKEKIKTAIKEFAPNSDRPEIFGDGKAAEKILNIIESYSKER</sequence>
<dbReference type="PANTHER" id="PTHR43174:SF1">
    <property type="entry name" value="UDP-N-ACETYLGLUCOSAMINE 2-EPIMERASE"/>
    <property type="match status" value="1"/>
</dbReference>
<dbReference type="Proteomes" id="UP000184310">
    <property type="component" value="Unassembled WGS sequence"/>
</dbReference>
<dbReference type="InterPro" id="IPR003331">
    <property type="entry name" value="UDP_GlcNAc_Epimerase_2_dom"/>
</dbReference>
<dbReference type="STRING" id="1121302.SAMN02745163_03293"/>
<comment type="similarity">
    <text evidence="1">Belongs to the UDP-N-acetylglucosamine 2-epimerase family.</text>
</comment>
<evidence type="ECO:0000256" key="1">
    <source>
        <dbReference type="RuleBase" id="RU003513"/>
    </source>
</evidence>
<protein>
    <submittedName>
        <fullName evidence="3">UDP-GlcNAc3NAcA epimerase</fullName>
    </submittedName>
</protein>
<reference evidence="3 4" key="1">
    <citation type="submission" date="2016-11" db="EMBL/GenBank/DDBJ databases">
        <authorList>
            <person name="Jaros S."/>
            <person name="Januszkiewicz K."/>
            <person name="Wedrychowicz H."/>
        </authorList>
    </citation>
    <scope>NUCLEOTIDE SEQUENCE [LARGE SCALE GENOMIC DNA]</scope>
    <source>
        <strain evidence="3 4">DSM 21758</strain>
    </source>
</reference>
<organism evidence="3 4">
    <name type="scientific">Clostridium cavendishii DSM 21758</name>
    <dbReference type="NCBI Taxonomy" id="1121302"/>
    <lineage>
        <taxon>Bacteria</taxon>
        <taxon>Bacillati</taxon>
        <taxon>Bacillota</taxon>
        <taxon>Clostridia</taxon>
        <taxon>Eubacteriales</taxon>
        <taxon>Clostridiaceae</taxon>
        <taxon>Clostridium</taxon>
    </lineage>
</organism>
<dbReference type="RefSeq" id="WP_072990321.1">
    <property type="nucleotide sequence ID" value="NZ_FQZB01000014.1"/>
</dbReference>
<proteinExistence type="inferred from homology"/>
<accession>A0A1M6Q5P2</accession>
<name>A0A1M6Q5P2_9CLOT</name>
<dbReference type="NCBIfam" id="TIGR00236">
    <property type="entry name" value="wecB"/>
    <property type="match status" value="1"/>
</dbReference>
<gene>
    <name evidence="3" type="ORF">SAMN02745163_03293</name>
</gene>
<evidence type="ECO:0000313" key="4">
    <source>
        <dbReference type="Proteomes" id="UP000184310"/>
    </source>
</evidence>
<dbReference type="Pfam" id="PF02350">
    <property type="entry name" value="Epimerase_2"/>
    <property type="match status" value="1"/>
</dbReference>
<feature type="domain" description="UDP-N-acetylglucosamine 2-epimerase" evidence="2">
    <location>
        <begin position="27"/>
        <end position="348"/>
    </location>
</feature>
<dbReference type="SUPFAM" id="SSF53756">
    <property type="entry name" value="UDP-Glycosyltransferase/glycogen phosphorylase"/>
    <property type="match status" value="1"/>
</dbReference>
<dbReference type="AlphaFoldDB" id="A0A1M6Q5P2"/>
<evidence type="ECO:0000313" key="3">
    <source>
        <dbReference type="EMBL" id="SHK15458.1"/>
    </source>
</evidence>
<dbReference type="GO" id="GO:0016853">
    <property type="term" value="F:isomerase activity"/>
    <property type="evidence" value="ECO:0007669"/>
    <property type="project" value="UniProtKB-KW"/>
</dbReference>
<dbReference type="CDD" id="cd03786">
    <property type="entry name" value="GTB_UDP-GlcNAc_2-Epimerase"/>
    <property type="match status" value="1"/>
</dbReference>
<evidence type="ECO:0000259" key="2">
    <source>
        <dbReference type="Pfam" id="PF02350"/>
    </source>
</evidence>
<dbReference type="PANTHER" id="PTHR43174">
    <property type="entry name" value="UDP-N-ACETYLGLUCOSAMINE 2-EPIMERASE"/>
    <property type="match status" value="1"/>
</dbReference>